<dbReference type="KEGG" id="nmg:Nmag_3291"/>
<evidence type="ECO:0000256" key="1">
    <source>
        <dbReference type="SAM" id="Phobius"/>
    </source>
</evidence>
<organism evidence="2 3">
    <name type="scientific">Natrialba magadii (strain ATCC 43099 / DSM 3394 / CCM 3739 / CIP 104546 / IAM 13178 / JCM 8861 / NBRC 102185 / NCIMB 2190 / MS3)</name>
    <name type="common">Natronobacterium magadii</name>
    <dbReference type="NCBI Taxonomy" id="547559"/>
    <lineage>
        <taxon>Archaea</taxon>
        <taxon>Methanobacteriati</taxon>
        <taxon>Methanobacteriota</taxon>
        <taxon>Stenosarchaea group</taxon>
        <taxon>Halobacteria</taxon>
        <taxon>Halobacteriales</taxon>
        <taxon>Natrialbaceae</taxon>
        <taxon>Natrialba</taxon>
    </lineage>
</organism>
<feature type="transmembrane region" description="Helical" evidence="1">
    <location>
        <begin position="26"/>
        <end position="51"/>
    </location>
</feature>
<keyword evidence="1" id="KW-1133">Transmembrane helix</keyword>
<keyword evidence="1" id="KW-0812">Transmembrane</keyword>
<name>D3SSJ6_NATMM</name>
<reference evidence="2 3" key="2">
    <citation type="journal article" date="2012" name="BMC Genomics">
        <title>A comparative genomics perspective on the genetic content of the alkaliphilic haloarchaeon Natrialba magadii ATCC 43099T.</title>
        <authorList>
            <person name="Siddaramappa S."/>
            <person name="Challacombe J.F."/>
            <person name="Decastro R.E."/>
            <person name="Pfeiffer F."/>
            <person name="Sastre D.E."/>
            <person name="Gimenez M.I."/>
            <person name="Paggi R.A."/>
            <person name="Detter J.C."/>
            <person name="Davenport K.W."/>
            <person name="Goodwin L.A."/>
            <person name="Kyrpides N."/>
            <person name="Tapia R."/>
            <person name="Pitluck S."/>
            <person name="Lucas S."/>
            <person name="Woyke T."/>
            <person name="Maupin-Furlow J.A."/>
        </authorList>
    </citation>
    <scope>NUCLEOTIDE SEQUENCE [LARGE SCALE GENOMIC DNA]</scope>
    <source>
        <strain evidence="3">ATCC 43099 / DSM 3394 / CCM 3739 / CIP 104546 / IAM 13178 / JCM 8861 / NBRC 102185 / NCIMB 2190 / MS3</strain>
    </source>
</reference>
<proteinExistence type="predicted"/>
<accession>D3SSJ6</accession>
<dbReference type="HOGENOM" id="CLU_2204178_0_0_2"/>
<dbReference type="PaxDb" id="547559-Nmag_3291"/>
<evidence type="ECO:0000313" key="2">
    <source>
        <dbReference type="EMBL" id="ADD06841.1"/>
    </source>
</evidence>
<dbReference type="Proteomes" id="UP000001879">
    <property type="component" value="Chromosome"/>
</dbReference>
<evidence type="ECO:0000313" key="3">
    <source>
        <dbReference type="Proteomes" id="UP000001879"/>
    </source>
</evidence>
<sequence>MLVSSWFDEPFDAILFGGPGAVPYGVAAMTLFTAQLVVRLVTMIGALELYWRLRENRRAAVVDGDTTRYLWYRCRTRYVRAYVSTTSRKWSPMEREKNAEMQAGNRP</sequence>
<dbReference type="AlphaFoldDB" id="D3SSJ6"/>
<dbReference type="EMBL" id="CP001932">
    <property type="protein sequence ID" value="ADD06841.1"/>
    <property type="molecule type" value="Genomic_DNA"/>
</dbReference>
<keyword evidence="1" id="KW-0472">Membrane</keyword>
<gene>
    <name evidence="2" type="ordered locus">Nmag_3291</name>
</gene>
<keyword evidence="3" id="KW-1185">Reference proteome</keyword>
<reference evidence="3" key="1">
    <citation type="submission" date="2010-02" db="EMBL/GenBank/DDBJ databases">
        <title>Complete sequence of chromosome of Natrialba magadii ATCC 43099.</title>
        <authorList>
            <consortium name="US DOE Joint Genome Institute"/>
            <person name="Lucas S."/>
            <person name="Copeland A."/>
            <person name="Lapidus A."/>
            <person name="Cheng J.-F."/>
            <person name="Bruce D."/>
            <person name="Goodwin L."/>
            <person name="Pitluck S."/>
            <person name="Davenport K."/>
            <person name="Saunders E."/>
            <person name="Detter J.C."/>
            <person name="Han C."/>
            <person name="Tapia R."/>
            <person name="Land M."/>
            <person name="Hauser L."/>
            <person name="Kyrpides N."/>
            <person name="Mikhailova N."/>
            <person name="De Castro R.E."/>
            <person name="Maupin-Furlow J.A."/>
            <person name="Woyke T."/>
        </authorList>
    </citation>
    <scope>NUCLEOTIDE SEQUENCE [LARGE SCALE GENOMIC DNA]</scope>
    <source>
        <strain evidence="3">ATCC 43099 / DSM 3394 / CCM 3739 / CIP 104546 / IAM 13178 / JCM 8861 / NBRC 102185 / NCIMB 2190 / MS3</strain>
    </source>
</reference>
<protein>
    <submittedName>
        <fullName evidence="2">Uncharacterized protein</fullName>
    </submittedName>
</protein>